<accession>A0AAV1S021</accession>
<evidence type="ECO:0000313" key="2">
    <source>
        <dbReference type="Proteomes" id="UP001314170"/>
    </source>
</evidence>
<dbReference type="AlphaFoldDB" id="A0AAV1S021"/>
<sequence length="119" mass="13592">MRRQLMAATTFGSQEVTREELFCYFKMKEKQSLLSNGFVTDIKEQATTEDLGQYSSASSRANIHYFNDSNLYHAKDGEIGGTNGISSEKKNMLFDEEARDYFVGKLDYCNCNDKVERLA</sequence>
<reference evidence="1 2" key="1">
    <citation type="submission" date="2024-01" db="EMBL/GenBank/DDBJ databases">
        <authorList>
            <person name="Waweru B."/>
        </authorList>
    </citation>
    <scope>NUCLEOTIDE SEQUENCE [LARGE SCALE GENOMIC DNA]</scope>
</reference>
<gene>
    <name evidence="1" type="ORF">DCAF_LOCUS16206</name>
</gene>
<keyword evidence="2" id="KW-1185">Reference proteome</keyword>
<dbReference type="EMBL" id="CAWUPB010001160">
    <property type="protein sequence ID" value="CAK7341281.1"/>
    <property type="molecule type" value="Genomic_DNA"/>
</dbReference>
<name>A0AAV1S021_9ROSI</name>
<organism evidence="1 2">
    <name type="scientific">Dovyalis caffra</name>
    <dbReference type="NCBI Taxonomy" id="77055"/>
    <lineage>
        <taxon>Eukaryota</taxon>
        <taxon>Viridiplantae</taxon>
        <taxon>Streptophyta</taxon>
        <taxon>Embryophyta</taxon>
        <taxon>Tracheophyta</taxon>
        <taxon>Spermatophyta</taxon>
        <taxon>Magnoliopsida</taxon>
        <taxon>eudicotyledons</taxon>
        <taxon>Gunneridae</taxon>
        <taxon>Pentapetalae</taxon>
        <taxon>rosids</taxon>
        <taxon>fabids</taxon>
        <taxon>Malpighiales</taxon>
        <taxon>Salicaceae</taxon>
        <taxon>Flacourtieae</taxon>
        <taxon>Dovyalis</taxon>
    </lineage>
</organism>
<dbReference type="Proteomes" id="UP001314170">
    <property type="component" value="Unassembled WGS sequence"/>
</dbReference>
<proteinExistence type="predicted"/>
<evidence type="ECO:0000313" key="1">
    <source>
        <dbReference type="EMBL" id="CAK7341281.1"/>
    </source>
</evidence>
<protein>
    <submittedName>
        <fullName evidence="1">Uncharacterized protein</fullName>
    </submittedName>
</protein>
<comment type="caution">
    <text evidence="1">The sequence shown here is derived from an EMBL/GenBank/DDBJ whole genome shotgun (WGS) entry which is preliminary data.</text>
</comment>